<accession>A0A3D9CV14</accession>
<keyword evidence="1" id="KW-0472">Membrane</keyword>
<dbReference type="OrthoDB" id="675530at2"/>
<gene>
    <name evidence="2" type="ORF">DRF59_00905</name>
</gene>
<proteinExistence type="predicted"/>
<dbReference type="RefSeq" id="WP_115956416.1">
    <property type="nucleotide sequence ID" value="NZ_CBCRVL010000002.1"/>
</dbReference>
<keyword evidence="1" id="KW-1133">Transmembrane helix</keyword>
<reference evidence="2 3" key="1">
    <citation type="journal article" date="2007" name="Int. J. Syst. Evol. Microbiol.">
        <title>Chryseobacterium flavum sp. nov., isolated from polluted soil.</title>
        <authorList>
            <person name="Zhou Y."/>
            <person name="Dong J."/>
            <person name="Wang X."/>
            <person name="Huang X."/>
            <person name="Zhang K.Y."/>
            <person name="Zhang Y.Q."/>
            <person name="Guo Y.F."/>
            <person name="Lai R."/>
            <person name="Li W.J."/>
        </authorList>
    </citation>
    <scope>NUCLEOTIDE SEQUENCE [LARGE SCALE GENOMIC DNA]</scope>
    <source>
        <strain evidence="2 3">KCTC 12877</strain>
    </source>
</reference>
<evidence type="ECO:0000313" key="3">
    <source>
        <dbReference type="Proteomes" id="UP000256769"/>
    </source>
</evidence>
<organism evidence="2 3">
    <name type="scientific">Chryseobacterium flavum</name>
    <dbReference type="NCBI Taxonomy" id="415851"/>
    <lineage>
        <taxon>Bacteria</taxon>
        <taxon>Pseudomonadati</taxon>
        <taxon>Bacteroidota</taxon>
        <taxon>Flavobacteriia</taxon>
        <taxon>Flavobacteriales</taxon>
        <taxon>Weeksellaceae</taxon>
        <taxon>Chryseobacterium group</taxon>
        <taxon>Chryseobacterium</taxon>
    </lineage>
</organism>
<keyword evidence="3" id="KW-1185">Reference proteome</keyword>
<name>A0A3D9CV14_9FLAO</name>
<dbReference type="AlphaFoldDB" id="A0A3D9CV14"/>
<dbReference type="Proteomes" id="UP000256769">
    <property type="component" value="Unassembled WGS sequence"/>
</dbReference>
<comment type="caution">
    <text evidence="2">The sequence shown here is derived from an EMBL/GenBank/DDBJ whole genome shotgun (WGS) entry which is preliminary data.</text>
</comment>
<feature type="transmembrane region" description="Helical" evidence="1">
    <location>
        <begin position="30"/>
        <end position="47"/>
    </location>
</feature>
<evidence type="ECO:0000313" key="2">
    <source>
        <dbReference type="EMBL" id="REC69457.1"/>
    </source>
</evidence>
<dbReference type="EMBL" id="QNUE01000001">
    <property type="protein sequence ID" value="REC69457.1"/>
    <property type="molecule type" value="Genomic_DNA"/>
</dbReference>
<sequence>MKKWRTTISKWFDRLDEQWRDLPVKRQHHYTLLLFAGYAALSLIVIAKVCYDVGESDGKLTIEHIENPLIKQKKSSASPQDSITTILKRKMYER</sequence>
<protein>
    <submittedName>
        <fullName evidence="2">Nitrogen regulatory IIA protein</fullName>
    </submittedName>
</protein>
<keyword evidence="1" id="KW-0812">Transmembrane</keyword>
<evidence type="ECO:0000256" key="1">
    <source>
        <dbReference type="SAM" id="Phobius"/>
    </source>
</evidence>